<keyword evidence="3" id="KW-1185">Reference proteome</keyword>
<reference evidence="3" key="1">
    <citation type="journal article" date="2019" name="Int. J. Syst. Evol. Microbiol.">
        <title>The Global Catalogue of Microorganisms (GCM) 10K type strain sequencing project: providing services to taxonomists for standard genome sequencing and annotation.</title>
        <authorList>
            <consortium name="The Broad Institute Genomics Platform"/>
            <consortium name="The Broad Institute Genome Sequencing Center for Infectious Disease"/>
            <person name="Wu L."/>
            <person name="Ma J."/>
        </authorList>
    </citation>
    <scope>NUCLEOTIDE SEQUENCE [LARGE SCALE GENOMIC DNA]</scope>
    <source>
        <strain evidence="3">CECT 8064</strain>
    </source>
</reference>
<dbReference type="EMBL" id="JBHSFS010000031">
    <property type="protein sequence ID" value="MFC4518072.1"/>
    <property type="molecule type" value="Genomic_DNA"/>
</dbReference>
<feature type="domain" description="DUF6879" evidence="1">
    <location>
        <begin position="3"/>
        <end position="167"/>
    </location>
</feature>
<name>A0ABV9BVB8_9ACTN</name>
<accession>A0ABV9BVB8</accession>
<gene>
    <name evidence="2" type="ORF">ACFPEN_35010</name>
</gene>
<organism evidence="2 3">
    <name type="scientific">Streptomyces ehimensis</name>
    <dbReference type="NCBI Taxonomy" id="68195"/>
    <lineage>
        <taxon>Bacteria</taxon>
        <taxon>Bacillati</taxon>
        <taxon>Actinomycetota</taxon>
        <taxon>Actinomycetes</taxon>
        <taxon>Kitasatosporales</taxon>
        <taxon>Streptomycetaceae</taxon>
        <taxon>Streptomyces</taxon>
    </lineage>
</organism>
<evidence type="ECO:0000259" key="1">
    <source>
        <dbReference type="Pfam" id="PF21806"/>
    </source>
</evidence>
<dbReference type="InterPro" id="IPR049244">
    <property type="entry name" value="DUF6879"/>
</dbReference>
<evidence type="ECO:0000313" key="2">
    <source>
        <dbReference type="EMBL" id="MFC4518072.1"/>
    </source>
</evidence>
<comment type="caution">
    <text evidence="2">The sequence shown here is derived from an EMBL/GenBank/DDBJ whole genome shotgun (WGS) entry which is preliminary data.</text>
</comment>
<evidence type="ECO:0000313" key="3">
    <source>
        <dbReference type="Proteomes" id="UP001595990"/>
    </source>
</evidence>
<protein>
    <submittedName>
        <fullName evidence="2">DUF6879 family protein</fullName>
    </submittedName>
</protein>
<dbReference type="Proteomes" id="UP001595990">
    <property type="component" value="Unassembled WGS sequence"/>
</dbReference>
<dbReference type="RefSeq" id="WP_417924437.1">
    <property type="nucleotide sequence ID" value="NZ_JBHSFS010000031.1"/>
</dbReference>
<dbReference type="Pfam" id="PF21806">
    <property type="entry name" value="DUF6879"/>
    <property type="match status" value="1"/>
</dbReference>
<sequence>MPTFEELLASAQQSAIHLEMRDGYMPSDPAFAAWKEGKLTDPVGGDADFQQWLDWVEQASGRGVEFRRARVISVPESDYIRFEHFSSQANVEAGENIRWLPRRRATDIALPGNDFWVFDNELVLVLHFTGDGELADRELTRDERVLRLCTSAFESVWERAVPHEDYRLS</sequence>
<proteinExistence type="predicted"/>